<comment type="similarity">
    <text evidence="3">Belongs to the flagella basal body rod proteins family.</text>
</comment>
<feature type="domain" description="Flagellar basal-body/hook protein C-terminal" evidence="7">
    <location>
        <begin position="433"/>
        <end position="468"/>
    </location>
</feature>
<dbReference type="EMBL" id="JAME01000014">
    <property type="protein sequence ID" value="ETX28892.1"/>
    <property type="molecule type" value="Genomic_DNA"/>
</dbReference>
<dbReference type="PANTHER" id="PTHR30033:SF1">
    <property type="entry name" value="FLAGELLAR HOOK-ASSOCIATED PROTEIN 1"/>
    <property type="match status" value="1"/>
</dbReference>
<keyword evidence="5" id="KW-0964">Secreted</keyword>
<reference evidence="9 10" key="1">
    <citation type="submission" date="2014-01" db="EMBL/GenBank/DDBJ databases">
        <title>Roseivivax isoporae LMG 25204 Genome Sequencing.</title>
        <authorList>
            <person name="Lai Q."/>
            <person name="Li G."/>
            <person name="Shao Z."/>
        </authorList>
    </citation>
    <scope>NUCLEOTIDE SEQUENCE [LARGE SCALE GENOMIC DNA]</scope>
    <source>
        <strain evidence="9 10">LMG 25204</strain>
    </source>
</reference>
<dbReference type="GO" id="GO:0044780">
    <property type="term" value="P:bacterial-type flagellum assembly"/>
    <property type="evidence" value="ECO:0007669"/>
    <property type="project" value="InterPro"/>
</dbReference>
<proteinExistence type="inferred from homology"/>
<evidence type="ECO:0000256" key="3">
    <source>
        <dbReference type="ARBA" id="ARBA00009677"/>
    </source>
</evidence>
<organism evidence="9 10">
    <name type="scientific">Roseivivax isoporae LMG 25204</name>
    <dbReference type="NCBI Taxonomy" id="1449351"/>
    <lineage>
        <taxon>Bacteria</taxon>
        <taxon>Pseudomonadati</taxon>
        <taxon>Pseudomonadota</taxon>
        <taxon>Alphaproteobacteria</taxon>
        <taxon>Rhodobacterales</taxon>
        <taxon>Roseobacteraceae</taxon>
        <taxon>Roseivivax</taxon>
    </lineage>
</organism>
<dbReference type="Pfam" id="PF06429">
    <property type="entry name" value="Flg_bbr_C"/>
    <property type="match status" value="1"/>
</dbReference>
<dbReference type="eggNOG" id="COG1256">
    <property type="taxonomic scope" value="Bacteria"/>
</dbReference>
<evidence type="ECO:0000313" key="10">
    <source>
        <dbReference type="Proteomes" id="UP000023430"/>
    </source>
</evidence>
<keyword evidence="6" id="KW-0975">Bacterial flagellum</keyword>
<dbReference type="RefSeq" id="WP_043770352.1">
    <property type="nucleotide sequence ID" value="NZ_JAME01000014.1"/>
</dbReference>
<dbReference type="InterPro" id="IPR010930">
    <property type="entry name" value="Flg_bb/hook_C_dom"/>
</dbReference>
<evidence type="ECO:0000256" key="6">
    <source>
        <dbReference type="ARBA" id="ARBA00023143"/>
    </source>
</evidence>
<dbReference type="SUPFAM" id="SSF64518">
    <property type="entry name" value="Phase 1 flagellin"/>
    <property type="match status" value="1"/>
</dbReference>
<dbReference type="InterPro" id="IPR002371">
    <property type="entry name" value="FlgK"/>
</dbReference>
<accession>X7F7I0</accession>
<dbReference type="GO" id="GO:0009424">
    <property type="term" value="C:bacterial-type flagellum hook"/>
    <property type="evidence" value="ECO:0007669"/>
    <property type="project" value="InterPro"/>
</dbReference>
<feature type="domain" description="Flagellar hook-associated protein FlgK helical" evidence="8">
    <location>
        <begin position="99"/>
        <end position="302"/>
    </location>
</feature>
<evidence type="ECO:0000256" key="2">
    <source>
        <dbReference type="ARBA" id="ARBA00004613"/>
    </source>
</evidence>
<dbReference type="GO" id="GO:0005576">
    <property type="term" value="C:extracellular region"/>
    <property type="evidence" value="ECO:0007669"/>
    <property type="project" value="UniProtKB-SubCell"/>
</dbReference>
<dbReference type="GO" id="GO:0005198">
    <property type="term" value="F:structural molecule activity"/>
    <property type="evidence" value="ECO:0007669"/>
    <property type="project" value="InterPro"/>
</dbReference>
<comment type="subcellular location">
    <subcellularLocation>
        <location evidence="1">Bacterial flagellum</location>
    </subcellularLocation>
    <subcellularLocation>
        <location evidence="2">Secreted</location>
    </subcellularLocation>
</comment>
<dbReference type="PATRIC" id="fig|1449351.3.peg.2162"/>
<evidence type="ECO:0000256" key="1">
    <source>
        <dbReference type="ARBA" id="ARBA00004365"/>
    </source>
</evidence>
<dbReference type="InterPro" id="IPR053927">
    <property type="entry name" value="FlgK_helical"/>
</dbReference>
<evidence type="ECO:0000256" key="4">
    <source>
        <dbReference type="ARBA" id="ARBA00016244"/>
    </source>
</evidence>
<dbReference type="PANTHER" id="PTHR30033">
    <property type="entry name" value="FLAGELLAR HOOK-ASSOCIATED PROTEIN 1"/>
    <property type="match status" value="1"/>
</dbReference>
<protein>
    <recommendedName>
        <fullName evidence="4">Flagellar hook-associated protein 1</fullName>
    </recommendedName>
</protein>
<evidence type="ECO:0000256" key="5">
    <source>
        <dbReference type="ARBA" id="ARBA00022525"/>
    </source>
</evidence>
<evidence type="ECO:0000259" key="7">
    <source>
        <dbReference type="Pfam" id="PF06429"/>
    </source>
</evidence>
<dbReference type="Pfam" id="PF22638">
    <property type="entry name" value="FlgK_D1"/>
    <property type="match status" value="1"/>
</dbReference>
<dbReference type="NCBIfam" id="TIGR02492">
    <property type="entry name" value="flgK_ends"/>
    <property type="match status" value="1"/>
</dbReference>
<keyword evidence="10" id="KW-1185">Reference proteome</keyword>
<sequence length="471" mass="47335">MSITSAYMTSRSGLTVAAGQAELASSNIANAGRAGYVRRDAATSEARFGGGAEITAIRRDVDLTLQSRQRIEGAGAAFQTATASGLAVYTRALGEPGDGRNLGDRIGELQSRLDLLSAEPGDANAQAAVVRAAAALSDTLNESARAADTARETAGNAIDADILEANDLLGDIAALDSQIRLQPGGDMSAAGLRDRRDAALERLSQIMDVRVQTRSDGGIDLHAAGGAALVEDGEAATLVYDPGSGTLSAGGVDVTPGREGARGISTGSLSAQIVLRDQTLPEMAAALDELARGVIATFEAADASLAPGQAGLFTDAGGALDPAATGGLAGRIAVNDAVRPEAGGDVRRVRDGIGAPAAGAESDPTQVLAFSDALSGTQSFDASFGFGGSVRVGDFAARLISDQAGATSAASSAAEAQRAAVASIAAERAAAEGVNIDDELQKLLAIEQSYAANSQVITALTRMVDTLLAAV</sequence>
<dbReference type="STRING" id="1449351.RISW2_04055"/>
<dbReference type="Proteomes" id="UP000023430">
    <property type="component" value="Unassembled WGS sequence"/>
</dbReference>
<evidence type="ECO:0000259" key="8">
    <source>
        <dbReference type="Pfam" id="PF22638"/>
    </source>
</evidence>
<name>X7F7I0_9RHOB</name>
<evidence type="ECO:0000313" key="9">
    <source>
        <dbReference type="EMBL" id="ETX28892.1"/>
    </source>
</evidence>
<dbReference type="OrthoDB" id="7181295at2"/>
<comment type="caution">
    <text evidence="9">The sequence shown here is derived from an EMBL/GenBank/DDBJ whole genome shotgun (WGS) entry which is preliminary data.</text>
</comment>
<gene>
    <name evidence="9" type="ORF">RISW2_04055</name>
</gene>
<dbReference type="AlphaFoldDB" id="X7F7I0"/>